<dbReference type="InterPro" id="IPR011009">
    <property type="entry name" value="Kinase-like_dom_sf"/>
</dbReference>
<dbReference type="SUPFAM" id="SSF53822">
    <property type="entry name" value="Periplasmic binding protein-like I"/>
    <property type="match status" value="1"/>
</dbReference>
<keyword evidence="8 19" id="KW-0472">Membrane</keyword>
<dbReference type="Proteomes" id="UP000081671">
    <property type="component" value="Unplaced"/>
</dbReference>
<reference evidence="23" key="1">
    <citation type="submission" date="2025-08" db="UniProtKB">
        <authorList>
            <consortium name="RefSeq"/>
        </authorList>
    </citation>
    <scope>IDENTIFICATION</scope>
    <source>
        <tissue evidence="23">Kidney</tissue>
    </source>
</reference>
<dbReference type="Pfam" id="PF07714">
    <property type="entry name" value="PK_Tyr_Ser-Thr"/>
    <property type="match status" value="1"/>
</dbReference>
<keyword evidence="3" id="KW-1003">Cell membrane</keyword>
<evidence type="ECO:0000256" key="12">
    <source>
        <dbReference type="ARBA" id="ARBA00023293"/>
    </source>
</evidence>
<evidence type="ECO:0000256" key="11">
    <source>
        <dbReference type="ARBA" id="ARBA00023273"/>
    </source>
</evidence>
<keyword evidence="7 19" id="KW-1133">Transmembrane helix</keyword>
<dbReference type="GeneID" id="105983940"/>
<dbReference type="EC" id="4.6.1.2" evidence="2 16"/>
<dbReference type="GO" id="GO:0060170">
    <property type="term" value="C:ciliary membrane"/>
    <property type="evidence" value="ECO:0007669"/>
    <property type="project" value="UniProtKB-SubCell"/>
</dbReference>
<feature type="coiled-coil region" evidence="17">
    <location>
        <begin position="989"/>
        <end position="1020"/>
    </location>
</feature>
<dbReference type="InterPro" id="IPR001054">
    <property type="entry name" value="A/G_cyclase"/>
</dbReference>
<evidence type="ECO:0000256" key="16">
    <source>
        <dbReference type="RuleBase" id="RU003431"/>
    </source>
</evidence>
<evidence type="ECO:0000256" key="6">
    <source>
        <dbReference type="ARBA" id="ARBA00022741"/>
    </source>
</evidence>
<dbReference type="Gene3D" id="6.10.250.780">
    <property type="match status" value="1"/>
</dbReference>
<dbReference type="GO" id="GO:0004016">
    <property type="term" value="F:adenylate cyclase activity"/>
    <property type="evidence" value="ECO:0007669"/>
    <property type="project" value="TreeGrafter"/>
</dbReference>
<evidence type="ECO:0000256" key="7">
    <source>
        <dbReference type="ARBA" id="ARBA00022989"/>
    </source>
</evidence>
<feature type="transmembrane region" description="Helical" evidence="19">
    <location>
        <begin position="773"/>
        <end position="791"/>
    </location>
</feature>
<evidence type="ECO:0000256" key="18">
    <source>
        <dbReference type="SAM" id="MobiDB-lite"/>
    </source>
</evidence>
<evidence type="ECO:0000313" key="23">
    <source>
        <dbReference type="RefSeq" id="XP_012869423.1"/>
    </source>
</evidence>
<evidence type="ECO:0000256" key="19">
    <source>
        <dbReference type="SAM" id="Phobius"/>
    </source>
</evidence>
<dbReference type="InterPro" id="IPR001828">
    <property type="entry name" value="ANF_lig-bd_rcpt"/>
</dbReference>
<evidence type="ECO:0000259" key="20">
    <source>
        <dbReference type="PROSITE" id="PS50011"/>
    </source>
</evidence>
<evidence type="ECO:0000259" key="21">
    <source>
        <dbReference type="PROSITE" id="PS50125"/>
    </source>
</evidence>
<organism evidence="22 23">
    <name type="scientific">Dipodomys ordii</name>
    <name type="common">Ord's kangaroo rat</name>
    <dbReference type="NCBI Taxonomy" id="10020"/>
    <lineage>
        <taxon>Eukaryota</taxon>
        <taxon>Metazoa</taxon>
        <taxon>Chordata</taxon>
        <taxon>Craniata</taxon>
        <taxon>Vertebrata</taxon>
        <taxon>Euteleostomi</taxon>
        <taxon>Mammalia</taxon>
        <taxon>Eutheria</taxon>
        <taxon>Euarchontoglires</taxon>
        <taxon>Glires</taxon>
        <taxon>Rodentia</taxon>
        <taxon>Castorimorpha</taxon>
        <taxon>Heteromyidae</taxon>
        <taxon>Dipodomyinae</taxon>
        <taxon>Dipodomys</taxon>
    </lineage>
</organism>
<feature type="domain" description="Guanylate cyclase" evidence="21">
    <location>
        <begin position="1052"/>
        <end position="1182"/>
    </location>
</feature>
<dbReference type="InParanoid" id="A0A1S3EYD2"/>
<dbReference type="FunFam" id="3.40.50.2300:FF:000333">
    <property type="entry name" value="Guanylate cyclase"/>
    <property type="match status" value="1"/>
</dbReference>
<keyword evidence="11" id="KW-0966">Cell projection</keyword>
<feature type="domain" description="Protein kinase" evidence="20">
    <location>
        <begin position="711"/>
        <end position="977"/>
    </location>
</feature>
<comment type="subcellular location">
    <subcellularLocation>
        <location evidence="13">Cell projection</location>
        <location evidence="13">Cilium membrane</location>
        <topology evidence="13">Single-pass type I membrane protein</topology>
    </subcellularLocation>
</comment>
<dbReference type="KEGG" id="dord:105983940"/>
<keyword evidence="9" id="KW-1015">Disulfide bond</keyword>
<dbReference type="PANTHER" id="PTHR11920">
    <property type="entry name" value="GUANYLYL CYCLASE"/>
    <property type="match status" value="1"/>
</dbReference>
<evidence type="ECO:0000256" key="2">
    <source>
        <dbReference type="ARBA" id="ARBA00012202"/>
    </source>
</evidence>
<dbReference type="GO" id="GO:0005524">
    <property type="term" value="F:ATP binding"/>
    <property type="evidence" value="ECO:0007669"/>
    <property type="project" value="InterPro"/>
</dbReference>
<keyword evidence="22" id="KW-1185">Reference proteome</keyword>
<comment type="similarity">
    <text evidence="15">Belongs to the adenylyl cyclase class-4/guanylyl cyclase family.</text>
</comment>
<evidence type="ECO:0000256" key="13">
    <source>
        <dbReference type="ARBA" id="ARBA00046277"/>
    </source>
</evidence>
<evidence type="ECO:0000256" key="1">
    <source>
        <dbReference type="ARBA" id="ARBA00001436"/>
    </source>
</evidence>
<dbReference type="SMART" id="SM00044">
    <property type="entry name" value="CYCc"/>
    <property type="match status" value="1"/>
</dbReference>
<keyword evidence="10 15" id="KW-0456">Lyase</keyword>
<dbReference type="SUPFAM" id="SSF55073">
    <property type="entry name" value="Nucleotide cyclase"/>
    <property type="match status" value="1"/>
</dbReference>
<evidence type="ECO:0000256" key="14">
    <source>
        <dbReference type="ARBA" id="ARBA00063877"/>
    </source>
</evidence>
<dbReference type="FunFam" id="3.30.70.1230:FF:000013">
    <property type="entry name" value="Guanylate cyclase"/>
    <property type="match status" value="1"/>
</dbReference>
<comment type="subunit">
    <text evidence="14">Interacts (via the catalytic domain) with NCALD.</text>
</comment>
<dbReference type="GO" id="GO:0004672">
    <property type="term" value="F:protein kinase activity"/>
    <property type="evidence" value="ECO:0007669"/>
    <property type="project" value="InterPro"/>
</dbReference>
<dbReference type="Pfam" id="PF01094">
    <property type="entry name" value="ANF_receptor"/>
    <property type="match status" value="1"/>
</dbReference>
<feature type="transmembrane region" description="Helical" evidence="19">
    <location>
        <begin position="642"/>
        <end position="662"/>
    </location>
</feature>
<dbReference type="GO" id="GO:0001653">
    <property type="term" value="F:peptide receptor activity"/>
    <property type="evidence" value="ECO:0007669"/>
    <property type="project" value="TreeGrafter"/>
</dbReference>
<keyword evidence="12 16" id="KW-0141">cGMP biosynthesis</keyword>
<dbReference type="InterPro" id="IPR050401">
    <property type="entry name" value="Cyclic_nucleotide_synthase"/>
</dbReference>
<sequence>MKAPKFESPTVQAKCGRMLLSAGLQQRWLSGPQVRSLACSLESSHPIQTVTATQGGRATRRVPSRGHRSSHWKLLRAGSRLPSPPRGPASRRAEQARLPTLRGLLTSGMAGQVPRQWGPEAGGARGCNPFLSRADGSSPVPRSVGEARSGVQRRRPAPRTPSPAPGLQGSLYPEGWNWIASQPKTGQSCQSLWGSTHHLKTTSSLPFLSLMFWGALLGTSSLPWLAWGTRTFTLGVLGPWDCDPIFAQALPSMAAQLAVEQVNLDPSLLPGLRLASVVLPTGCNTPHALATFLAHKEAVAAFVGPVNPGYCQAAALLAQGWGKTLFSWACGAPEGGGGLVPTLPSAAHVLLSVMRHFGWARSAIVSSQQDIWVATARQLATTFRTHGLPVELVTSLGPGEQGVTDVLKQLQSVDGLKIVVLCMHSVLLGGSEQRALLSHAWAQGLVDGRLAFLPYDTLHFALPYRNRSYPALGDSQPLREAYDAVLTISLESSPEDKAFATTKAGADAAAHLERSQVSPLFGTIYDAVVLLAHVLNHSESHGTWFSGAFLGDHIGALEVAGFGQRIRTDEKGRRLAHYVILDTDGQGNQLVPTHLLDTGTWQVQPLSRTIHFPGGVPPAQDSSCWFDRKTLCMRGMQPRGSLFTVALVCVLVLVGGVLAYFIRLGIQQLWLIRGPQQILLTAQELTFLHQPPSQRRLHVDSGSESQSAAEGESLRLMVQGSARSLPVPPEPTSVALYQGDWVWLKKLEMGTIPELRPSSLSLLKKMREMRHENVATCLGFFVAPGVNALVLEHCTRGSLEDLLRNEALQLDWTFKASLLLDLIQGMRYLHHRHFPHGRLKSRNCVVDGRFVLKVTDHGYAALLEAQRSPYPQPAPEELLWTAPELLRRPGGPGQGTLKGDVFSMGIILQEVLTRGPPYSSSGLSAEEIIRKVVSSSPLYRPLVSPDHGPPECIWLMKECWEEAPDDRPSLDQIYSQFKSVNQGKKSSVVDSMLRMLEKYSQNLEDLVQERTEELELERRKTERLLSQMLPPPVAEALKMGATVEPEYFDQVTIYFSDIVGFTTISALSEPIEVVGLLNDLYTLFDAILGSHDVYKVETIGDAYMVASGLPWRNGRRHAGEVANMALDILSSAGDFRMRHVPDMPILIRAGLHSGPCVAGVVGLTMPRYCLFGDTVNTASRMESTGLPYRIHVSRSTVQALLSLDEGYKIDVRGQTELKGKGVEETYWLVGKVGFHRPLPTPLHITPGDRWQDLINQEIRVAFAKARQASAGPGCQGEERARP</sequence>
<dbReference type="STRING" id="10020.ENSDORP00000018936"/>
<evidence type="ECO:0000256" key="4">
    <source>
        <dbReference type="ARBA" id="ARBA00022692"/>
    </source>
</evidence>
<dbReference type="InterPro" id="IPR018297">
    <property type="entry name" value="A/G_cyclase_CS"/>
</dbReference>
<feature type="region of interest" description="Disordered" evidence="18">
    <location>
        <begin position="52"/>
        <end position="94"/>
    </location>
</feature>
<dbReference type="FunFam" id="1.10.510.10:FF:000404">
    <property type="entry name" value="Guanylate cyclase"/>
    <property type="match status" value="1"/>
</dbReference>
<evidence type="ECO:0000256" key="3">
    <source>
        <dbReference type="ARBA" id="ARBA00022475"/>
    </source>
</evidence>
<feature type="compositionally biased region" description="Basic residues" evidence="18">
    <location>
        <begin position="58"/>
        <end position="74"/>
    </location>
</feature>
<evidence type="ECO:0000313" key="22">
    <source>
        <dbReference type="Proteomes" id="UP000081671"/>
    </source>
</evidence>
<keyword evidence="5" id="KW-0732">Signal</keyword>
<dbReference type="CDD" id="cd07302">
    <property type="entry name" value="CHD"/>
    <property type="match status" value="1"/>
</dbReference>
<dbReference type="FunFam" id="3.40.50.2300:FF:000114">
    <property type="entry name" value="Guanylate cyclase"/>
    <property type="match status" value="1"/>
</dbReference>
<dbReference type="GO" id="GO:0035556">
    <property type="term" value="P:intracellular signal transduction"/>
    <property type="evidence" value="ECO:0007669"/>
    <property type="project" value="InterPro"/>
</dbReference>
<dbReference type="OrthoDB" id="1890790at2759"/>
<name>A0A1S3EYD2_DIPOR</name>
<keyword evidence="17" id="KW-0175">Coiled coil</keyword>
<gene>
    <name evidence="23" type="primary">LOC105983940</name>
</gene>
<proteinExistence type="inferred from homology"/>
<accession>A0A1S3EYD2</accession>
<dbReference type="Gene3D" id="3.30.70.1230">
    <property type="entry name" value="Nucleotide cyclase"/>
    <property type="match status" value="1"/>
</dbReference>
<dbReference type="PROSITE" id="PS50011">
    <property type="entry name" value="PROTEIN_KINASE_DOM"/>
    <property type="match status" value="1"/>
</dbReference>
<dbReference type="InterPro" id="IPR001245">
    <property type="entry name" value="Ser-Thr/Tyr_kinase_cat_dom"/>
</dbReference>
<evidence type="ECO:0000256" key="17">
    <source>
        <dbReference type="SAM" id="Coils"/>
    </source>
</evidence>
<comment type="catalytic activity">
    <reaction evidence="1 16">
        <text>GTP = 3',5'-cyclic GMP + diphosphate</text>
        <dbReference type="Rhea" id="RHEA:13665"/>
        <dbReference type="ChEBI" id="CHEBI:33019"/>
        <dbReference type="ChEBI" id="CHEBI:37565"/>
        <dbReference type="ChEBI" id="CHEBI:57746"/>
        <dbReference type="EC" id="4.6.1.2"/>
    </reaction>
</comment>
<dbReference type="Gene3D" id="1.10.510.10">
    <property type="entry name" value="Transferase(Phosphotransferase) domain 1"/>
    <property type="match status" value="1"/>
</dbReference>
<dbReference type="Pfam" id="PF00211">
    <property type="entry name" value="Guanylate_cyc"/>
    <property type="match status" value="1"/>
</dbReference>
<dbReference type="FunCoup" id="A0A1S3EYD2">
    <property type="interactions" value="747"/>
</dbReference>
<dbReference type="GO" id="GO:0004383">
    <property type="term" value="F:guanylate cyclase activity"/>
    <property type="evidence" value="ECO:0007669"/>
    <property type="project" value="UniProtKB-EC"/>
</dbReference>
<dbReference type="RefSeq" id="XP_012869423.1">
    <property type="nucleotide sequence ID" value="XM_013013969.1"/>
</dbReference>
<evidence type="ECO:0000256" key="15">
    <source>
        <dbReference type="RuleBase" id="RU000405"/>
    </source>
</evidence>
<dbReference type="InterPro" id="IPR029787">
    <property type="entry name" value="Nucleotide_cyclase"/>
</dbReference>
<dbReference type="GO" id="GO:0007168">
    <property type="term" value="P:receptor guanylyl cyclase signaling pathway"/>
    <property type="evidence" value="ECO:0007669"/>
    <property type="project" value="TreeGrafter"/>
</dbReference>
<evidence type="ECO:0000256" key="10">
    <source>
        <dbReference type="ARBA" id="ARBA00023239"/>
    </source>
</evidence>
<dbReference type="PROSITE" id="PS00452">
    <property type="entry name" value="GUANYLATE_CYCLASE_1"/>
    <property type="match status" value="1"/>
</dbReference>
<dbReference type="PANTHER" id="PTHR11920:SF477">
    <property type="entry name" value="GUANYLATE CYCLASE D"/>
    <property type="match status" value="1"/>
</dbReference>
<evidence type="ECO:0000256" key="8">
    <source>
        <dbReference type="ARBA" id="ARBA00023136"/>
    </source>
</evidence>
<evidence type="ECO:0000256" key="9">
    <source>
        <dbReference type="ARBA" id="ARBA00023157"/>
    </source>
</evidence>
<dbReference type="InterPro" id="IPR000719">
    <property type="entry name" value="Prot_kinase_dom"/>
</dbReference>
<protein>
    <recommendedName>
        <fullName evidence="2 16">Guanylate cyclase</fullName>
        <ecNumber evidence="2 16">4.6.1.2</ecNumber>
    </recommendedName>
</protein>
<dbReference type="InterPro" id="IPR028082">
    <property type="entry name" value="Peripla_BP_I"/>
</dbReference>
<keyword evidence="6" id="KW-0547">Nucleotide-binding</keyword>
<feature type="region of interest" description="Disordered" evidence="18">
    <location>
        <begin position="116"/>
        <end position="169"/>
    </location>
</feature>
<dbReference type="SUPFAM" id="SSF56112">
    <property type="entry name" value="Protein kinase-like (PK-like)"/>
    <property type="match status" value="1"/>
</dbReference>
<keyword evidence="4 19" id="KW-0812">Transmembrane</keyword>
<dbReference type="PROSITE" id="PS50125">
    <property type="entry name" value="GUANYLATE_CYCLASE_2"/>
    <property type="match status" value="1"/>
</dbReference>
<dbReference type="Gene3D" id="3.40.50.2300">
    <property type="match status" value="2"/>
</dbReference>
<evidence type="ECO:0000256" key="5">
    <source>
        <dbReference type="ARBA" id="ARBA00022729"/>
    </source>
</evidence>